<proteinExistence type="inferred from homology"/>
<evidence type="ECO:0000259" key="5">
    <source>
        <dbReference type="Pfam" id="PF00171"/>
    </source>
</evidence>
<dbReference type="Gene3D" id="3.40.309.10">
    <property type="entry name" value="Aldehyde Dehydrogenase, Chain A, domain 2"/>
    <property type="match status" value="1"/>
</dbReference>
<feature type="active site" evidence="2">
    <location>
        <position position="313"/>
    </location>
</feature>
<dbReference type="InterPro" id="IPR029510">
    <property type="entry name" value="Ald_DH_CS_GLU"/>
</dbReference>
<sequence>MSHTVPADVPRGVFIGGSWSEAASGPSSEASGQGLEAEGASGPRSVGVSGPGSEAVSGACSEGASGSDAVHEPRSEGASGRAATFGVVDPATGERLALVADAGPADAIRALDAAEAVQESWAATAPRVRSEILHRAYELMVQRTDELARLATLEMGRPLAESRAEVAYAAEFLRWFAEEAVRIGGDYRVAPGGDFRIVTTRQPVGPCYLITPWNFPLAMLTRKIGPALAAGCTVILKPAEATPLCGLALAALLAEAGVPDGVVNVLPTADPARLTDALLGDGRLRKLSFTGSTGVGVRLLEQSARHVLRVSMELGGNAPFLVFDDADVDAAIEGAMLAKMRNMGQSCVAANRFIVHEAVAERFTAGLRARFAALRVGPGLDPESQVGPLIDEAARTKVASLVSDAADKGATIEVGGSALDRPGFFYAPTVVTGVPEDASLTSEEIFGPVAAIATYPDEASMLTAANATTAGLVAFAYTRDVNRAMRVGEALQTGMVGLNRGLVSNPAAPFGGVKHSGLGREGGEEGITEYLELKYLALQT</sequence>
<feature type="region of interest" description="Disordered" evidence="4">
    <location>
        <begin position="18"/>
        <end position="83"/>
    </location>
</feature>
<feature type="compositionally biased region" description="Low complexity" evidence="4">
    <location>
        <begin position="18"/>
        <end position="34"/>
    </location>
</feature>
<dbReference type="SUPFAM" id="SSF53720">
    <property type="entry name" value="ALDH-like"/>
    <property type="match status" value="1"/>
</dbReference>
<protein>
    <submittedName>
        <fullName evidence="6">NAD-dependent succinate-semialdehyde dehydrogenase</fullName>
    </submittedName>
</protein>
<dbReference type="InterPro" id="IPR050740">
    <property type="entry name" value="Aldehyde_DH_Superfamily"/>
</dbReference>
<dbReference type="Proteomes" id="UP001500888">
    <property type="component" value="Unassembled WGS sequence"/>
</dbReference>
<keyword evidence="1 3" id="KW-0560">Oxidoreductase</keyword>
<evidence type="ECO:0000256" key="3">
    <source>
        <dbReference type="RuleBase" id="RU003345"/>
    </source>
</evidence>
<name>A0ABP7I9T8_9ACTN</name>
<comment type="similarity">
    <text evidence="3">Belongs to the aldehyde dehydrogenase family.</text>
</comment>
<dbReference type="EMBL" id="BAAAZR010000008">
    <property type="protein sequence ID" value="GAA3813076.1"/>
    <property type="molecule type" value="Genomic_DNA"/>
</dbReference>
<dbReference type="Gene3D" id="3.40.605.10">
    <property type="entry name" value="Aldehyde Dehydrogenase, Chain A, domain 1"/>
    <property type="match status" value="1"/>
</dbReference>
<evidence type="ECO:0000313" key="7">
    <source>
        <dbReference type="Proteomes" id="UP001500888"/>
    </source>
</evidence>
<dbReference type="PROSITE" id="PS00687">
    <property type="entry name" value="ALDEHYDE_DEHYDR_GLU"/>
    <property type="match status" value="1"/>
</dbReference>
<dbReference type="InterPro" id="IPR016163">
    <property type="entry name" value="Ald_DH_C"/>
</dbReference>
<gene>
    <name evidence="6" type="ORF">GCM10022226_37260</name>
</gene>
<feature type="compositionally biased region" description="Low complexity" evidence="4">
    <location>
        <begin position="41"/>
        <end position="53"/>
    </location>
</feature>
<organism evidence="6 7">
    <name type="scientific">Sphaerisporangium flaviroseum</name>
    <dbReference type="NCBI Taxonomy" id="509199"/>
    <lineage>
        <taxon>Bacteria</taxon>
        <taxon>Bacillati</taxon>
        <taxon>Actinomycetota</taxon>
        <taxon>Actinomycetes</taxon>
        <taxon>Streptosporangiales</taxon>
        <taxon>Streptosporangiaceae</taxon>
        <taxon>Sphaerisporangium</taxon>
    </lineage>
</organism>
<accession>A0ABP7I9T8</accession>
<dbReference type="PANTHER" id="PTHR43353:SF5">
    <property type="entry name" value="SUCCINATE-SEMIALDEHYDE DEHYDROGENASE, MITOCHONDRIAL"/>
    <property type="match status" value="1"/>
</dbReference>
<comment type="caution">
    <text evidence="6">The sequence shown here is derived from an EMBL/GenBank/DDBJ whole genome shotgun (WGS) entry which is preliminary data.</text>
</comment>
<dbReference type="InterPro" id="IPR016161">
    <property type="entry name" value="Ald_DH/histidinol_DH"/>
</dbReference>
<dbReference type="Pfam" id="PF00171">
    <property type="entry name" value="Aldedh"/>
    <property type="match status" value="1"/>
</dbReference>
<dbReference type="InterPro" id="IPR016162">
    <property type="entry name" value="Ald_DH_N"/>
</dbReference>
<dbReference type="CDD" id="cd07103">
    <property type="entry name" value="ALDH_F5_SSADH_GabD"/>
    <property type="match status" value="1"/>
</dbReference>
<evidence type="ECO:0000256" key="2">
    <source>
        <dbReference type="PROSITE-ProRule" id="PRU10007"/>
    </source>
</evidence>
<keyword evidence="7" id="KW-1185">Reference proteome</keyword>
<dbReference type="InterPro" id="IPR015590">
    <property type="entry name" value="Aldehyde_DH_dom"/>
</dbReference>
<dbReference type="PANTHER" id="PTHR43353">
    <property type="entry name" value="SUCCINATE-SEMIALDEHYDE DEHYDROGENASE, MITOCHONDRIAL"/>
    <property type="match status" value="1"/>
</dbReference>
<evidence type="ECO:0000313" key="6">
    <source>
        <dbReference type="EMBL" id="GAA3813076.1"/>
    </source>
</evidence>
<reference evidence="7" key="1">
    <citation type="journal article" date="2019" name="Int. J. Syst. Evol. Microbiol.">
        <title>The Global Catalogue of Microorganisms (GCM) 10K type strain sequencing project: providing services to taxonomists for standard genome sequencing and annotation.</title>
        <authorList>
            <consortium name="The Broad Institute Genomics Platform"/>
            <consortium name="The Broad Institute Genome Sequencing Center for Infectious Disease"/>
            <person name="Wu L."/>
            <person name="Ma J."/>
        </authorList>
    </citation>
    <scope>NUCLEOTIDE SEQUENCE [LARGE SCALE GENOMIC DNA]</scope>
    <source>
        <strain evidence="7">JCM 16908</strain>
    </source>
</reference>
<feature type="domain" description="Aldehyde dehydrogenase" evidence="5">
    <location>
        <begin position="83"/>
        <end position="535"/>
    </location>
</feature>
<evidence type="ECO:0000256" key="4">
    <source>
        <dbReference type="SAM" id="MobiDB-lite"/>
    </source>
</evidence>
<evidence type="ECO:0000256" key="1">
    <source>
        <dbReference type="ARBA" id="ARBA00023002"/>
    </source>
</evidence>